<accession>A0A5N3PD74</accession>
<dbReference type="Pfam" id="PF01381">
    <property type="entry name" value="HTH_3"/>
    <property type="match status" value="1"/>
</dbReference>
<dbReference type="AlphaFoldDB" id="A0A5N3PD74"/>
<evidence type="ECO:0000313" key="2">
    <source>
        <dbReference type="EMBL" id="KAB0267643.1"/>
    </source>
</evidence>
<reference evidence="2 3" key="1">
    <citation type="journal article" date="2019" name="Microorganisms">
        <title>Genome Insights into the Novel Species Microvirga brassicacearum, a Rapeseed Endophyte with Biotechnological Potential.</title>
        <authorList>
            <person name="Jimenez-Gomez A."/>
            <person name="Saati-Santamaria Z."/>
            <person name="Igual J.M."/>
            <person name="Rivas R."/>
            <person name="Mateos P.F."/>
            <person name="Garcia-Fraile P."/>
        </authorList>
    </citation>
    <scope>NUCLEOTIDE SEQUENCE [LARGE SCALE GENOMIC DNA]</scope>
    <source>
        <strain evidence="2 3">CDVBN77</strain>
    </source>
</reference>
<gene>
    <name evidence="2" type="ORF">FEZ63_10185</name>
</gene>
<dbReference type="CDD" id="cd00093">
    <property type="entry name" value="HTH_XRE"/>
    <property type="match status" value="1"/>
</dbReference>
<sequence length="142" mass="15725">MEKKSPTPVDRHIGTRVRRRRMALGMSQEALGDALGLTFQQVQKYEKGANRIGASRLLQIAGILDVGIEFFFDGLAEAGVRLPSAEKRGMAEFMAIADSDRLARSFVRLKDGEARRKVADLVEWLAASTEPATAAIDRRRQP</sequence>
<dbReference type="SUPFAM" id="SSF47413">
    <property type="entry name" value="lambda repressor-like DNA-binding domains"/>
    <property type="match status" value="1"/>
</dbReference>
<dbReference type="GO" id="GO:0003677">
    <property type="term" value="F:DNA binding"/>
    <property type="evidence" value="ECO:0007669"/>
    <property type="project" value="InterPro"/>
</dbReference>
<dbReference type="Proteomes" id="UP000325684">
    <property type="component" value="Unassembled WGS sequence"/>
</dbReference>
<dbReference type="RefSeq" id="WP_150943902.1">
    <property type="nucleotide sequence ID" value="NZ_VCMV01000013.1"/>
</dbReference>
<proteinExistence type="predicted"/>
<dbReference type="InterPro" id="IPR001387">
    <property type="entry name" value="Cro/C1-type_HTH"/>
</dbReference>
<dbReference type="InterPro" id="IPR010982">
    <property type="entry name" value="Lambda_DNA-bd_dom_sf"/>
</dbReference>
<dbReference type="EMBL" id="VCMV01000013">
    <property type="protein sequence ID" value="KAB0267643.1"/>
    <property type="molecule type" value="Genomic_DNA"/>
</dbReference>
<organism evidence="2 3">
    <name type="scientific">Microvirga brassicacearum</name>
    <dbReference type="NCBI Taxonomy" id="2580413"/>
    <lineage>
        <taxon>Bacteria</taxon>
        <taxon>Pseudomonadati</taxon>
        <taxon>Pseudomonadota</taxon>
        <taxon>Alphaproteobacteria</taxon>
        <taxon>Hyphomicrobiales</taxon>
        <taxon>Methylobacteriaceae</taxon>
        <taxon>Microvirga</taxon>
    </lineage>
</organism>
<comment type="caution">
    <text evidence="2">The sequence shown here is derived from an EMBL/GenBank/DDBJ whole genome shotgun (WGS) entry which is preliminary data.</text>
</comment>
<evidence type="ECO:0000313" key="3">
    <source>
        <dbReference type="Proteomes" id="UP000325684"/>
    </source>
</evidence>
<dbReference type="PROSITE" id="PS50943">
    <property type="entry name" value="HTH_CROC1"/>
    <property type="match status" value="1"/>
</dbReference>
<dbReference type="Gene3D" id="1.10.260.40">
    <property type="entry name" value="lambda repressor-like DNA-binding domains"/>
    <property type="match status" value="1"/>
</dbReference>
<keyword evidence="3" id="KW-1185">Reference proteome</keyword>
<feature type="domain" description="HTH cro/C1-type" evidence="1">
    <location>
        <begin position="17"/>
        <end position="71"/>
    </location>
</feature>
<protein>
    <submittedName>
        <fullName evidence="2">Helix-turn-helix transcriptional regulator</fullName>
    </submittedName>
</protein>
<name>A0A5N3PD74_9HYPH</name>
<dbReference type="OrthoDB" id="9797172at2"/>
<dbReference type="SMART" id="SM00530">
    <property type="entry name" value="HTH_XRE"/>
    <property type="match status" value="1"/>
</dbReference>
<evidence type="ECO:0000259" key="1">
    <source>
        <dbReference type="PROSITE" id="PS50943"/>
    </source>
</evidence>